<dbReference type="Proteomes" id="UP000202922">
    <property type="component" value="Unassembled WGS sequence"/>
</dbReference>
<dbReference type="GO" id="GO:0016020">
    <property type="term" value="C:membrane"/>
    <property type="evidence" value="ECO:0007669"/>
    <property type="project" value="UniProtKB-SubCell"/>
</dbReference>
<dbReference type="EMBL" id="FXYE01000001">
    <property type="protein sequence ID" value="SMX31144.1"/>
    <property type="molecule type" value="Genomic_DNA"/>
</dbReference>
<reference evidence="8" key="1">
    <citation type="submission" date="2017-05" db="EMBL/GenBank/DDBJ databases">
        <authorList>
            <person name="Rodrigo-Torres L."/>
            <person name="Arahal R. D."/>
            <person name="Lucena T."/>
        </authorList>
    </citation>
    <scope>NUCLEOTIDE SEQUENCE [LARGE SCALE GENOMIC DNA]</scope>
    <source>
        <strain evidence="8">CECT 8621</strain>
    </source>
</reference>
<keyword evidence="2 5" id="KW-0812">Transmembrane</keyword>
<dbReference type="Pfam" id="PF07298">
    <property type="entry name" value="NnrU"/>
    <property type="match status" value="1"/>
</dbReference>
<evidence type="ECO:0000256" key="3">
    <source>
        <dbReference type="ARBA" id="ARBA00022989"/>
    </source>
</evidence>
<organism evidence="7 8">
    <name type="scientific">Actibacterium lipolyticum</name>
    <dbReference type="NCBI Taxonomy" id="1524263"/>
    <lineage>
        <taxon>Bacteria</taxon>
        <taxon>Pseudomonadati</taxon>
        <taxon>Pseudomonadota</taxon>
        <taxon>Alphaproteobacteria</taxon>
        <taxon>Rhodobacterales</taxon>
        <taxon>Roseobacteraceae</taxon>
        <taxon>Actibacterium</taxon>
    </lineage>
</organism>
<dbReference type="RefSeq" id="WP_093965570.1">
    <property type="nucleotide sequence ID" value="NZ_FXYE01000001.1"/>
</dbReference>
<feature type="transmembrane region" description="Helical" evidence="5">
    <location>
        <begin position="118"/>
        <end position="136"/>
    </location>
</feature>
<feature type="domain" description="NnrU" evidence="6">
    <location>
        <begin position="4"/>
        <end position="176"/>
    </location>
</feature>
<evidence type="ECO:0000313" key="8">
    <source>
        <dbReference type="Proteomes" id="UP000202922"/>
    </source>
</evidence>
<feature type="transmembrane region" description="Helical" evidence="5">
    <location>
        <begin position="157"/>
        <end position="175"/>
    </location>
</feature>
<name>A0A238JLS4_9RHOB</name>
<dbReference type="InterPro" id="IPR009915">
    <property type="entry name" value="NnrU_dom"/>
</dbReference>
<accession>A0A238JLS4</accession>
<keyword evidence="4 5" id="KW-0472">Membrane</keyword>
<protein>
    <submittedName>
        <fullName evidence="7">NnrU protein</fullName>
    </submittedName>
</protein>
<evidence type="ECO:0000256" key="1">
    <source>
        <dbReference type="ARBA" id="ARBA00004141"/>
    </source>
</evidence>
<keyword evidence="8" id="KW-1185">Reference proteome</keyword>
<feature type="transmembrane region" description="Helical" evidence="5">
    <location>
        <begin position="96"/>
        <end position="112"/>
    </location>
</feature>
<dbReference type="AlphaFoldDB" id="A0A238JLS4"/>
<feature type="transmembrane region" description="Helical" evidence="5">
    <location>
        <begin position="65"/>
        <end position="84"/>
    </location>
</feature>
<proteinExistence type="predicted"/>
<keyword evidence="3 5" id="KW-1133">Transmembrane helix</keyword>
<gene>
    <name evidence="7" type="ORF">COL8621_00300</name>
</gene>
<comment type="subcellular location">
    <subcellularLocation>
        <location evidence="1">Membrane</location>
        <topology evidence="1">Multi-pass membrane protein</topology>
    </subcellularLocation>
</comment>
<dbReference type="OrthoDB" id="5293641at2"/>
<evidence type="ECO:0000256" key="2">
    <source>
        <dbReference type="ARBA" id="ARBA00022692"/>
    </source>
</evidence>
<evidence type="ECO:0000256" key="4">
    <source>
        <dbReference type="ARBA" id="ARBA00023136"/>
    </source>
</evidence>
<evidence type="ECO:0000259" key="6">
    <source>
        <dbReference type="Pfam" id="PF07298"/>
    </source>
</evidence>
<evidence type="ECO:0000313" key="7">
    <source>
        <dbReference type="EMBL" id="SMX31144.1"/>
    </source>
</evidence>
<evidence type="ECO:0000256" key="5">
    <source>
        <dbReference type="SAM" id="Phobius"/>
    </source>
</evidence>
<sequence length="182" mass="19827">MTWLVLGLLLWSVPHLFKRIAPDARERLGDKFKGVVALLVVAGIVLMVIGYRSFDYVPVWTPPSWGMHLTDLLMLFSVALFGLGNSKSRLRKKLRHPMLLGVIVWAGAHLLVNGDLASVVLFGGMAVWAVASIFMINARQPEWAPYVGGSVAGDVRLALITAAVYAVIGGIHMWIGPSPFPV</sequence>
<feature type="transmembrane region" description="Helical" evidence="5">
    <location>
        <begin position="35"/>
        <end position="53"/>
    </location>
</feature>